<dbReference type="GO" id="GO:0004497">
    <property type="term" value="F:monooxygenase activity"/>
    <property type="evidence" value="ECO:0007669"/>
    <property type="project" value="UniProtKB-KW"/>
</dbReference>
<organism evidence="12 13">
    <name type="scientific">Dillenia turbinata</name>
    <dbReference type="NCBI Taxonomy" id="194707"/>
    <lineage>
        <taxon>Eukaryota</taxon>
        <taxon>Viridiplantae</taxon>
        <taxon>Streptophyta</taxon>
        <taxon>Embryophyta</taxon>
        <taxon>Tracheophyta</taxon>
        <taxon>Spermatophyta</taxon>
        <taxon>Magnoliopsida</taxon>
        <taxon>eudicotyledons</taxon>
        <taxon>Gunneridae</taxon>
        <taxon>Pentapetalae</taxon>
        <taxon>Dilleniales</taxon>
        <taxon>Dilleniaceae</taxon>
        <taxon>Dillenia</taxon>
    </lineage>
</organism>
<dbReference type="AlphaFoldDB" id="A0AAN8YZG4"/>
<dbReference type="Proteomes" id="UP001370490">
    <property type="component" value="Unassembled WGS sequence"/>
</dbReference>
<evidence type="ECO:0000256" key="10">
    <source>
        <dbReference type="ARBA" id="ARBA00023033"/>
    </source>
</evidence>
<keyword evidence="11" id="KW-0472">Membrane</keyword>
<keyword evidence="5" id="KW-0812">Transmembrane</keyword>
<dbReference type="GO" id="GO:0016020">
    <property type="term" value="C:membrane"/>
    <property type="evidence" value="ECO:0007669"/>
    <property type="project" value="UniProtKB-SubCell"/>
</dbReference>
<evidence type="ECO:0000256" key="1">
    <source>
        <dbReference type="ARBA" id="ARBA00001971"/>
    </source>
</evidence>
<comment type="caution">
    <text evidence="12">The sequence shown here is derived from an EMBL/GenBank/DDBJ whole genome shotgun (WGS) entry which is preliminary data.</text>
</comment>
<dbReference type="InterPro" id="IPR001128">
    <property type="entry name" value="Cyt_P450"/>
</dbReference>
<dbReference type="Gene3D" id="1.10.630.10">
    <property type="entry name" value="Cytochrome P450"/>
    <property type="match status" value="1"/>
</dbReference>
<evidence type="ECO:0000256" key="11">
    <source>
        <dbReference type="ARBA" id="ARBA00023136"/>
    </source>
</evidence>
<evidence type="ECO:0000256" key="4">
    <source>
        <dbReference type="ARBA" id="ARBA00022617"/>
    </source>
</evidence>
<evidence type="ECO:0000256" key="7">
    <source>
        <dbReference type="ARBA" id="ARBA00022989"/>
    </source>
</evidence>
<dbReference type="SUPFAM" id="SSF48264">
    <property type="entry name" value="Cytochrome P450"/>
    <property type="match status" value="1"/>
</dbReference>
<evidence type="ECO:0000256" key="6">
    <source>
        <dbReference type="ARBA" id="ARBA00022723"/>
    </source>
</evidence>
<evidence type="ECO:0000313" key="12">
    <source>
        <dbReference type="EMBL" id="KAK6920849.1"/>
    </source>
</evidence>
<proteinExistence type="inferred from homology"/>
<keyword evidence="6" id="KW-0479">Metal-binding</keyword>
<dbReference type="PANTHER" id="PTHR47944">
    <property type="entry name" value="CYTOCHROME P450 98A9"/>
    <property type="match status" value="1"/>
</dbReference>
<dbReference type="GO" id="GO:0016705">
    <property type="term" value="F:oxidoreductase activity, acting on paired donors, with incorporation or reduction of molecular oxygen"/>
    <property type="evidence" value="ECO:0007669"/>
    <property type="project" value="InterPro"/>
</dbReference>
<dbReference type="EMBL" id="JBAMMX010000020">
    <property type="protein sequence ID" value="KAK6920849.1"/>
    <property type="molecule type" value="Genomic_DNA"/>
</dbReference>
<gene>
    <name evidence="12" type="ORF">RJ641_014527</name>
</gene>
<keyword evidence="10" id="KW-0503">Monooxygenase</keyword>
<dbReference type="GO" id="GO:0020037">
    <property type="term" value="F:heme binding"/>
    <property type="evidence" value="ECO:0007669"/>
    <property type="project" value="InterPro"/>
</dbReference>
<evidence type="ECO:0000256" key="2">
    <source>
        <dbReference type="ARBA" id="ARBA00004167"/>
    </source>
</evidence>
<evidence type="ECO:0000256" key="9">
    <source>
        <dbReference type="ARBA" id="ARBA00023004"/>
    </source>
</evidence>
<sequence length="234" mass="27028">MQAPTRSSSMADFQLAKEVLKENDQYLANRDRSKGTAKITRDGKDPIWADYGPRYIKVRKACTMELFSLRRLEDLRTIREDKAVAMIESIYNDYKNAHNLVKNLTFRKYLGAVAFNNVMGLSFGKRFVGKEGVITEQGLELKSIIHDEIRLGIPGLIDSIRFLGWLFELNQRVFSEHEARRARFVHFIMEEHALELKKHDGHEKKHVADASTLQERYDLSEDAMVGLLWDLVIA</sequence>
<evidence type="ECO:0000256" key="8">
    <source>
        <dbReference type="ARBA" id="ARBA00023002"/>
    </source>
</evidence>
<comment type="similarity">
    <text evidence="3">Belongs to the cytochrome P450 family.</text>
</comment>
<keyword evidence="7" id="KW-1133">Transmembrane helix</keyword>
<evidence type="ECO:0000256" key="3">
    <source>
        <dbReference type="ARBA" id="ARBA00010617"/>
    </source>
</evidence>
<accession>A0AAN8YZG4</accession>
<keyword evidence="4" id="KW-0349">Heme</keyword>
<dbReference type="GO" id="GO:0005506">
    <property type="term" value="F:iron ion binding"/>
    <property type="evidence" value="ECO:0007669"/>
    <property type="project" value="InterPro"/>
</dbReference>
<comment type="cofactor">
    <cofactor evidence="1">
        <name>heme</name>
        <dbReference type="ChEBI" id="CHEBI:30413"/>
    </cofactor>
</comment>
<keyword evidence="8" id="KW-0560">Oxidoreductase</keyword>
<dbReference type="Pfam" id="PF00067">
    <property type="entry name" value="p450"/>
    <property type="match status" value="1"/>
</dbReference>
<dbReference type="InterPro" id="IPR036396">
    <property type="entry name" value="Cyt_P450_sf"/>
</dbReference>
<keyword evidence="13" id="KW-1185">Reference proteome</keyword>
<name>A0AAN8YZG4_9MAGN</name>
<comment type="subcellular location">
    <subcellularLocation>
        <location evidence="2">Membrane</location>
        <topology evidence="2">Single-pass membrane protein</topology>
    </subcellularLocation>
</comment>
<keyword evidence="9" id="KW-0408">Iron</keyword>
<dbReference type="PANTHER" id="PTHR47944:SF10">
    <property type="entry name" value="CYTOCHROME P450 98A9"/>
    <property type="match status" value="1"/>
</dbReference>
<protein>
    <submittedName>
        <fullName evidence="12">Cytochrome P450</fullName>
    </submittedName>
</protein>
<evidence type="ECO:0000313" key="13">
    <source>
        <dbReference type="Proteomes" id="UP001370490"/>
    </source>
</evidence>
<evidence type="ECO:0000256" key="5">
    <source>
        <dbReference type="ARBA" id="ARBA00022692"/>
    </source>
</evidence>
<reference evidence="12 13" key="1">
    <citation type="submission" date="2023-12" db="EMBL/GenBank/DDBJ databases">
        <title>A high-quality genome assembly for Dillenia turbinata (Dilleniales).</title>
        <authorList>
            <person name="Chanderbali A."/>
        </authorList>
    </citation>
    <scope>NUCLEOTIDE SEQUENCE [LARGE SCALE GENOMIC DNA]</scope>
    <source>
        <strain evidence="12">LSX21</strain>
        <tissue evidence="12">Leaf</tissue>
    </source>
</reference>